<dbReference type="Gene3D" id="1.20.140.10">
    <property type="entry name" value="Butyryl-CoA Dehydrogenase, subunit A, domain 3"/>
    <property type="match status" value="1"/>
</dbReference>
<dbReference type="SUPFAM" id="SSF47203">
    <property type="entry name" value="Acyl-CoA dehydrogenase C-terminal domain-like"/>
    <property type="match status" value="1"/>
</dbReference>
<evidence type="ECO:0000259" key="3">
    <source>
        <dbReference type="Pfam" id="PF02770"/>
    </source>
</evidence>
<gene>
    <name evidence="4" type="ORF">Dpoa569_0003546</name>
</gene>
<dbReference type="InterPro" id="IPR037069">
    <property type="entry name" value="AcylCoA_DH/ox_N_sf"/>
</dbReference>
<dbReference type="GO" id="GO:0005737">
    <property type="term" value="C:cytoplasm"/>
    <property type="evidence" value="ECO:0007669"/>
    <property type="project" value="TreeGrafter"/>
</dbReference>
<dbReference type="SUPFAM" id="SSF56645">
    <property type="entry name" value="Acyl-CoA dehydrogenase NM domain-like"/>
    <property type="match status" value="1"/>
</dbReference>
<dbReference type="GO" id="GO:0003995">
    <property type="term" value="F:acyl-CoA dehydrogenase activity"/>
    <property type="evidence" value="ECO:0007669"/>
    <property type="project" value="TreeGrafter"/>
</dbReference>
<dbReference type="InterPro" id="IPR009100">
    <property type="entry name" value="AcylCoA_DH/oxidase_NM_dom_sf"/>
</dbReference>
<dbReference type="KEGG" id="dic:Dpoa569_0003546"/>
<evidence type="ECO:0000256" key="2">
    <source>
        <dbReference type="ARBA" id="ARBA00023002"/>
    </source>
</evidence>
<evidence type="ECO:0000313" key="4">
    <source>
        <dbReference type="EMBL" id="QDX31506.1"/>
    </source>
</evidence>
<dbReference type="PANTHER" id="PTHR48083">
    <property type="entry name" value="MEDIUM-CHAIN SPECIFIC ACYL-COA DEHYDROGENASE, MITOCHONDRIAL-RELATED"/>
    <property type="match status" value="1"/>
</dbReference>
<dbReference type="Proteomes" id="UP000320591">
    <property type="component" value="Chromosome"/>
</dbReference>
<name>A0A5B8HT84_9GAMM</name>
<feature type="domain" description="Acyl-CoA oxidase/dehydrogenase middle" evidence="3">
    <location>
        <begin position="122"/>
        <end position="211"/>
    </location>
</feature>
<dbReference type="AlphaFoldDB" id="A0A5B8HT84"/>
<dbReference type="InterPro" id="IPR050741">
    <property type="entry name" value="Acyl-CoA_dehydrogenase"/>
</dbReference>
<dbReference type="Pfam" id="PF02770">
    <property type="entry name" value="Acyl-CoA_dh_M"/>
    <property type="match status" value="1"/>
</dbReference>
<proteinExistence type="predicted"/>
<organism evidence="4 5">
    <name type="scientific">Dickeya poaceiphila</name>
    <dbReference type="NCBI Taxonomy" id="568768"/>
    <lineage>
        <taxon>Bacteria</taxon>
        <taxon>Pseudomonadati</taxon>
        <taxon>Pseudomonadota</taxon>
        <taxon>Gammaproteobacteria</taxon>
        <taxon>Enterobacterales</taxon>
        <taxon>Pectobacteriaceae</taxon>
        <taxon>Dickeya</taxon>
    </lineage>
</organism>
<dbReference type="EMBL" id="CP042220">
    <property type="protein sequence ID" value="QDX31506.1"/>
    <property type="molecule type" value="Genomic_DNA"/>
</dbReference>
<dbReference type="GO" id="GO:0050660">
    <property type="term" value="F:flavin adenine dinucleotide binding"/>
    <property type="evidence" value="ECO:0007669"/>
    <property type="project" value="InterPro"/>
</dbReference>
<keyword evidence="2" id="KW-0560">Oxidoreductase</keyword>
<dbReference type="Gene3D" id="2.40.110.10">
    <property type="entry name" value="Butyryl-CoA Dehydrogenase, subunit A, domain 2"/>
    <property type="match status" value="1"/>
</dbReference>
<evidence type="ECO:0000313" key="5">
    <source>
        <dbReference type="Proteomes" id="UP000320591"/>
    </source>
</evidence>
<dbReference type="RefSeq" id="WP_042868197.1">
    <property type="nucleotide sequence ID" value="NZ_CM001975.1"/>
</dbReference>
<accession>A0A5B8HT84</accession>
<dbReference type="InterPro" id="IPR036250">
    <property type="entry name" value="AcylCo_DH-like_C"/>
</dbReference>
<dbReference type="InterPro" id="IPR006091">
    <property type="entry name" value="Acyl-CoA_Oxase/DH_mid-dom"/>
</dbReference>
<dbReference type="OrthoDB" id="9775090at2"/>
<protein>
    <submittedName>
        <fullName evidence="4">Acyl-CoA dehydrogenase</fullName>
    </submittedName>
</protein>
<dbReference type="STRING" id="568768.GCA_000406125_00402"/>
<dbReference type="InterPro" id="IPR046373">
    <property type="entry name" value="Acyl-CoA_Oxase/DH_mid-dom_sf"/>
</dbReference>
<reference evidence="4 5" key="1">
    <citation type="journal article" date="2019" name="Environ. Microbiol.">
        <title>The phytopathogenic nature of Dickeya aquatica 174/2 and the dynamic early evolution of Dickeya pathogenicity.</title>
        <authorList>
            <person name="Duprey A."/>
            <person name="Taib N."/>
            <person name="Leonard S."/>
            <person name="Garin T."/>
            <person name="Flandrois J.P."/>
            <person name="Nasser W."/>
            <person name="Brochier-Armanet C."/>
            <person name="Reverchon S."/>
        </authorList>
    </citation>
    <scope>NUCLEOTIDE SEQUENCE [LARGE SCALE GENOMIC DNA]</scope>
    <source>
        <strain evidence="4 5">NCPPB 569</strain>
    </source>
</reference>
<keyword evidence="1" id="KW-0285">Flavoprotein</keyword>
<evidence type="ECO:0000256" key="1">
    <source>
        <dbReference type="ARBA" id="ARBA00022630"/>
    </source>
</evidence>
<dbReference type="GO" id="GO:0033539">
    <property type="term" value="P:fatty acid beta-oxidation using acyl-CoA dehydrogenase"/>
    <property type="evidence" value="ECO:0007669"/>
    <property type="project" value="TreeGrafter"/>
</dbReference>
<keyword evidence="5" id="KW-1185">Reference proteome</keyword>
<dbReference type="Gene3D" id="1.10.540.10">
    <property type="entry name" value="Acyl-CoA dehydrogenase/oxidase, N-terminal domain"/>
    <property type="match status" value="1"/>
</dbReference>
<dbReference type="PANTHER" id="PTHR48083:SF2">
    <property type="entry name" value="MEDIUM-CHAIN SPECIFIC ACYL-COA DEHYDROGENASE, MITOCHONDRIAL"/>
    <property type="match status" value="1"/>
</dbReference>
<sequence>MADITLLYPQLKELDEHLLAIGDLGEKNRAAALASLSHPELMSIACIGIPAEFNPYRSSIWSDISYEHHLQVIEYLCRSDASAMMMLPGASLSTRAILTLGTHEQQARFFSCFSERPAWTFFAVSEPEKGSDATDVHCELSMQQDSGYINGTKMFIGGALNASVGIVFARYQQSHRLVMIFPDNERHGPQRELLATFGLQGAGLTRLVFDDYPVLRDDILGHQHRGLQQGLNALSLVFERHRPMVAAIALGTTFGLLTRLENYALPKKALRWKTQQWRKYHALYKNMLSVAEGYSLGKRQYAQTSQLKLGATRLVEETAHAVPLWLRRDDWLSDSTLRRKYRDSFAFEYMEGTTNIHLLNSLRPPQPV</sequence>